<keyword evidence="5" id="KW-1185">Reference proteome</keyword>
<sequence length="151" mass="16743">MWGAKRWSFITTYLICGGVVACLQITEENLKHLLSKAEWLSLVENSNSDIDYSISYPSYQTVRTKRSSGTEENSGKSPTHHLVLEAPALGRTFDLQLLPSPDLLAPGFTVLETFANGSQVIPHHAEDLTCYYRSERAALSLCGSVVRKLII</sequence>
<proteinExistence type="predicted"/>
<keyword evidence="1" id="KW-1015">Disulfide bond</keyword>
<evidence type="ECO:0000259" key="3">
    <source>
        <dbReference type="Pfam" id="PF01562"/>
    </source>
</evidence>
<feature type="domain" description="Peptidase M12B propeptide" evidence="3">
    <location>
        <begin position="55"/>
        <end position="133"/>
    </location>
</feature>
<dbReference type="OrthoDB" id="10035764at2759"/>
<dbReference type="Proteomes" id="UP000801492">
    <property type="component" value="Unassembled WGS sequence"/>
</dbReference>
<dbReference type="Pfam" id="PF01562">
    <property type="entry name" value="Pep_M12B_propep"/>
    <property type="match status" value="1"/>
</dbReference>
<dbReference type="EMBL" id="VTPC01090575">
    <property type="protein sequence ID" value="KAF2882949.1"/>
    <property type="molecule type" value="Genomic_DNA"/>
</dbReference>
<evidence type="ECO:0000256" key="2">
    <source>
        <dbReference type="SAM" id="Phobius"/>
    </source>
</evidence>
<dbReference type="AlphaFoldDB" id="A0A8K0CBB2"/>
<reference evidence="4" key="1">
    <citation type="submission" date="2019-08" db="EMBL/GenBank/DDBJ databases">
        <title>The genome of the North American firefly Photinus pyralis.</title>
        <authorList>
            <consortium name="Photinus pyralis genome working group"/>
            <person name="Fallon T.R."/>
            <person name="Sander Lower S.E."/>
            <person name="Weng J.-K."/>
        </authorList>
    </citation>
    <scope>NUCLEOTIDE SEQUENCE</scope>
    <source>
        <strain evidence="4">TRF0915ILg1</strain>
        <tissue evidence="4">Whole body</tissue>
    </source>
</reference>
<evidence type="ECO:0000313" key="4">
    <source>
        <dbReference type="EMBL" id="KAF2882949.1"/>
    </source>
</evidence>
<gene>
    <name evidence="4" type="ORF">ILUMI_23220</name>
</gene>
<comment type="caution">
    <text evidence="4">The sequence shown here is derived from an EMBL/GenBank/DDBJ whole genome shotgun (WGS) entry which is preliminary data.</text>
</comment>
<feature type="transmembrane region" description="Helical" evidence="2">
    <location>
        <begin position="6"/>
        <end position="26"/>
    </location>
</feature>
<organism evidence="4 5">
    <name type="scientific">Ignelater luminosus</name>
    <name type="common">Cucubano</name>
    <name type="synonym">Pyrophorus luminosus</name>
    <dbReference type="NCBI Taxonomy" id="2038154"/>
    <lineage>
        <taxon>Eukaryota</taxon>
        <taxon>Metazoa</taxon>
        <taxon>Ecdysozoa</taxon>
        <taxon>Arthropoda</taxon>
        <taxon>Hexapoda</taxon>
        <taxon>Insecta</taxon>
        <taxon>Pterygota</taxon>
        <taxon>Neoptera</taxon>
        <taxon>Endopterygota</taxon>
        <taxon>Coleoptera</taxon>
        <taxon>Polyphaga</taxon>
        <taxon>Elateriformia</taxon>
        <taxon>Elateroidea</taxon>
        <taxon>Elateridae</taxon>
        <taxon>Agrypninae</taxon>
        <taxon>Pyrophorini</taxon>
        <taxon>Ignelater</taxon>
    </lineage>
</organism>
<dbReference type="InterPro" id="IPR002870">
    <property type="entry name" value="Peptidase_M12B_N"/>
</dbReference>
<dbReference type="PROSITE" id="PS51257">
    <property type="entry name" value="PROKAR_LIPOPROTEIN"/>
    <property type="match status" value="1"/>
</dbReference>
<keyword evidence="2" id="KW-0472">Membrane</keyword>
<protein>
    <recommendedName>
        <fullName evidence="3">Peptidase M12B propeptide domain-containing protein</fullName>
    </recommendedName>
</protein>
<evidence type="ECO:0000313" key="5">
    <source>
        <dbReference type="Proteomes" id="UP000801492"/>
    </source>
</evidence>
<keyword evidence="2" id="KW-0812">Transmembrane</keyword>
<keyword evidence="2" id="KW-1133">Transmembrane helix</keyword>
<evidence type="ECO:0000256" key="1">
    <source>
        <dbReference type="ARBA" id="ARBA00023157"/>
    </source>
</evidence>
<name>A0A8K0CBB2_IGNLU</name>
<accession>A0A8K0CBB2</accession>